<feature type="domain" description="C3H1-type" evidence="7">
    <location>
        <begin position="109"/>
        <end position="131"/>
    </location>
</feature>
<dbReference type="PROSITE" id="PS50294">
    <property type="entry name" value="WD_REPEATS_REGION"/>
    <property type="match status" value="1"/>
</dbReference>
<evidence type="ECO:0000259" key="7">
    <source>
        <dbReference type="PROSITE" id="PS50103"/>
    </source>
</evidence>
<dbReference type="Gene3D" id="2.130.10.10">
    <property type="entry name" value="YVTN repeat-like/Quinoprotein amine dehydrogenase"/>
    <property type="match status" value="1"/>
</dbReference>
<dbReference type="SUPFAM" id="SSF50978">
    <property type="entry name" value="WD40 repeat-like"/>
    <property type="match status" value="1"/>
</dbReference>
<keyword evidence="2 5" id="KW-0863">Zinc-finger</keyword>
<dbReference type="PANTHER" id="PTHR44489">
    <property type="match status" value="1"/>
</dbReference>
<dbReference type="SMART" id="SM00356">
    <property type="entry name" value="ZnF_C3H1"/>
    <property type="match status" value="1"/>
</dbReference>
<dbReference type="InterPro" id="IPR015943">
    <property type="entry name" value="WD40/YVTN_repeat-like_dom_sf"/>
</dbReference>
<evidence type="ECO:0000256" key="2">
    <source>
        <dbReference type="ARBA" id="ARBA00022771"/>
    </source>
</evidence>
<dbReference type="GO" id="GO:0008270">
    <property type="term" value="F:zinc ion binding"/>
    <property type="evidence" value="ECO:0007669"/>
    <property type="project" value="UniProtKB-KW"/>
</dbReference>
<accession>A0AAU9SCT8</accession>
<evidence type="ECO:0000256" key="5">
    <source>
        <dbReference type="PROSITE-ProRule" id="PRU00723"/>
    </source>
</evidence>
<proteinExistence type="predicted"/>
<evidence type="ECO:0000256" key="1">
    <source>
        <dbReference type="ARBA" id="ARBA00022723"/>
    </source>
</evidence>
<dbReference type="AlphaFoldDB" id="A0AAU9SCT8"/>
<feature type="non-terminal residue" evidence="8">
    <location>
        <position position="412"/>
    </location>
</feature>
<feature type="zinc finger region" description="C3H1-type" evidence="5">
    <location>
        <begin position="109"/>
        <end position="131"/>
    </location>
</feature>
<dbReference type="Proteomes" id="UP000836841">
    <property type="component" value="Chromosome 4"/>
</dbReference>
<dbReference type="PROSITE" id="PS50103">
    <property type="entry name" value="ZF_C3H1"/>
    <property type="match status" value="1"/>
</dbReference>
<dbReference type="PROSITE" id="PS50082">
    <property type="entry name" value="WD_REPEATS_2"/>
    <property type="match status" value="1"/>
</dbReference>
<keyword evidence="1 5" id="KW-0479">Metal-binding</keyword>
<dbReference type="InterPro" id="IPR001680">
    <property type="entry name" value="WD40_rpt"/>
</dbReference>
<reference evidence="8 9" key="1">
    <citation type="submission" date="2022-03" db="EMBL/GenBank/DDBJ databases">
        <authorList>
            <person name="Nunn A."/>
            <person name="Chopra R."/>
            <person name="Nunn A."/>
            <person name="Contreras Garrido A."/>
        </authorList>
    </citation>
    <scope>NUCLEOTIDE SEQUENCE [LARGE SCALE GENOMIC DNA]</scope>
</reference>
<dbReference type="Pfam" id="PF18345">
    <property type="entry name" value="zf_CCCH_4"/>
    <property type="match status" value="1"/>
</dbReference>
<keyword evidence="4" id="KW-0853">WD repeat</keyword>
<protein>
    <recommendedName>
        <fullName evidence="7">C3H1-type domain-containing protein</fullName>
    </recommendedName>
</protein>
<gene>
    <name evidence="8" type="ORF">TAV2_LOCUS14395</name>
</gene>
<dbReference type="InterPro" id="IPR036855">
    <property type="entry name" value="Znf_CCCH_sf"/>
</dbReference>
<sequence>MNHKASTRYSNRRDFGVERQDSFAADIVPRRHYAPYENRMNKGPSKWSRNLVWTASDGNRPSKNDNTHGSSKPPVLGKNGGYVQRSSSVSETRGWVSRDNGSPKSRDCVCKFWKAGNCKRGDQCQFLHSWCCFPGMAMVASLEGHKKELKGIALPTGSDKLFSASSDGTVPIWDCDTGQCVHTFNLQAEAGSLISEGLWVFLGLPNAVKAFNVQTSKDLHLNGVVGQVHAMTVANGMLFAGTSVSIFTQSPLLFNFVSVWKATDTESDPFTYLVTSLEGHHSGQVTCFIVGRERVYSGSVLCAGSQHTGMYNDPETTYIHCHVSLMLGSVSVFVFIGWNYKNVVCSENGSFKVVDTRRQEQRPNRSCSALTKKGLSASTIYHHNFKERGNIFSTQTIGTITIGPGGLLFSGD</sequence>
<keyword evidence="9" id="KW-1185">Reference proteome</keyword>
<dbReference type="SUPFAM" id="SSF90229">
    <property type="entry name" value="CCCH zinc finger"/>
    <property type="match status" value="1"/>
</dbReference>
<dbReference type="InterPro" id="IPR044715">
    <property type="entry name" value="WDR86-like"/>
</dbReference>
<dbReference type="InterPro" id="IPR036322">
    <property type="entry name" value="WD40_repeat_dom_sf"/>
</dbReference>
<dbReference type="InterPro" id="IPR000571">
    <property type="entry name" value="Znf_CCCH"/>
</dbReference>
<evidence type="ECO:0000313" key="9">
    <source>
        <dbReference type="Proteomes" id="UP000836841"/>
    </source>
</evidence>
<dbReference type="Pfam" id="PF00400">
    <property type="entry name" value="WD40"/>
    <property type="match status" value="1"/>
</dbReference>
<evidence type="ECO:0000256" key="3">
    <source>
        <dbReference type="ARBA" id="ARBA00022833"/>
    </source>
</evidence>
<name>A0AAU9SCT8_THLAR</name>
<dbReference type="EMBL" id="OU466860">
    <property type="protein sequence ID" value="CAH2060334.1"/>
    <property type="molecule type" value="Genomic_DNA"/>
</dbReference>
<dbReference type="PANTHER" id="PTHR44489:SF14">
    <property type="entry name" value="ZINC FINGER CCCH DOMAIN-CONTAINING PROTEIN 59-RELATED"/>
    <property type="match status" value="1"/>
</dbReference>
<evidence type="ECO:0000256" key="4">
    <source>
        <dbReference type="PROSITE-ProRule" id="PRU00221"/>
    </source>
</evidence>
<organism evidence="8 9">
    <name type="scientific">Thlaspi arvense</name>
    <name type="common">Field penny-cress</name>
    <dbReference type="NCBI Taxonomy" id="13288"/>
    <lineage>
        <taxon>Eukaryota</taxon>
        <taxon>Viridiplantae</taxon>
        <taxon>Streptophyta</taxon>
        <taxon>Embryophyta</taxon>
        <taxon>Tracheophyta</taxon>
        <taxon>Spermatophyta</taxon>
        <taxon>Magnoliopsida</taxon>
        <taxon>eudicotyledons</taxon>
        <taxon>Gunneridae</taxon>
        <taxon>Pentapetalae</taxon>
        <taxon>rosids</taxon>
        <taxon>malvids</taxon>
        <taxon>Brassicales</taxon>
        <taxon>Brassicaceae</taxon>
        <taxon>Thlaspideae</taxon>
        <taxon>Thlaspi</taxon>
    </lineage>
</organism>
<evidence type="ECO:0000313" key="8">
    <source>
        <dbReference type="EMBL" id="CAH2060334.1"/>
    </source>
</evidence>
<keyword evidence="3 5" id="KW-0862">Zinc</keyword>
<evidence type="ECO:0000256" key="6">
    <source>
        <dbReference type="SAM" id="MobiDB-lite"/>
    </source>
</evidence>
<feature type="region of interest" description="Disordered" evidence="6">
    <location>
        <begin position="54"/>
        <end position="102"/>
    </location>
</feature>
<feature type="repeat" description="WD" evidence="4">
    <location>
        <begin position="142"/>
        <end position="183"/>
    </location>
</feature>